<protein>
    <submittedName>
        <fullName evidence="1">Aminoglycoside phosphotransferase family protein</fullName>
    </submittedName>
</protein>
<sequence length="307" mass="33104">MITDELARNVVDVWGDDGARWLVELPSIVRELARDWDLTVGAPYELSYHYVTAVTCGDGTPAVLKLGVPTGTSLAAEVPALAAFQGRGAARVLRAELDRGALLLERITPGWRARDLVPHRDDEATSAAVGVMRRLRVPPPPGCTMPDVLSLVAAFDDYVAVHGPAGPLPVDLVVRAGGLMRELCASATERVVLHGDLHHDNILRATREPWLAIDPHGMVGDPGYEVGALLYNPAPDDRDETLTALAPSRVEQLADELAMPVDRVVAWGFVKAVLSDVWSAESWSSPTDRSPVSRALDVAHLLLPRLP</sequence>
<evidence type="ECO:0000313" key="2">
    <source>
        <dbReference type="Proteomes" id="UP001595891"/>
    </source>
</evidence>
<dbReference type="Gene3D" id="3.90.1200.10">
    <property type="match status" value="1"/>
</dbReference>
<dbReference type="InterPro" id="IPR006748">
    <property type="entry name" value="NH2Glyco/OHUrea_AB-resist_kin"/>
</dbReference>
<organism evidence="1 2">
    <name type="scientific">Sphaerisporangium corydalis</name>
    <dbReference type="NCBI Taxonomy" id="1441875"/>
    <lineage>
        <taxon>Bacteria</taxon>
        <taxon>Bacillati</taxon>
        <taxon>Actinomycetota</taxon>
        <taxon>Actinomycetes</taxon>
        <taxon>Streptosporangiales</taxon>
        <taxon>Streptosporangiaceae</taxon>
        <taxon>Sphaerisporangium</taxon>
    </lineage>
</organism>
<evidence type="ECO:0000313" key="1">
    <source>
        <dbReference type="EMBL" id="MFC4590587.1"/>
    </source>
</evidence>
<dbReference type="SUPFAM" id="SSF56112">
    <property type="entry name" value="Protein kinase-like (PK-like)"/>
    <property type="match status" value="1"/>
</dbReference>
<dbReference type="Pfam" id="PF04655">
    <property type="entry name" value="APH_6_hur"/>
    <property type="match status" value="1"/>
</dbReference>
<reference evidence="2" key="1">
    <citation type="journal article" date="2019" name="Int. J. Syst. Evol. Microbiol.">
        <title>The Global Catalogue of Microorganisms (GCM) 10K type strain sequencing project: providing services to taxonomists for standard genome sequencing and annotation.</title>
        <authorList>
            <consortium name="The Broad Institute Genomics Platform"/>
            <consortium name="The Broad Institute Genome Sequencing Center for Infectious Disease"/>
            <person name="Wu L."/>
            <person name="Ma J."/>
        </authorList>
    </citation>
    <scope>NUCLEOTIDE SEQUENCE [LARGE SCALE GENOMIC DNA]</scope>
    <source>
        <strain evidence="2">CCUG 49560</strain>
    </source>
</reference>
<keyword evidence="2" id="KW-1185">Reference proteome</keyword>
<dbReference type="InterPro" id="IPR011009">
    <property type="entry name" value="Kinase-like_dom_sf"/>
</dbReference>
<name>A0ABV9EPS1_9ACTN</name>
<dbReference type="RefSeq" id="WP_262846508.1">
    <property type="nucleotide sequence ID" value="NZ_JANZYP010000047.1"/>
</dbReference>
<dbReference type="EMBL" id="JBHSFN010000024">
    <property type="protein sequence ID" value="MFC4590587.1"/>
    <property type="molecule type" value="Genomic_DNA"/>
</dbReference>
<gene>
    <name evidence="1" type="ORF">ACFO8L_31140</name>
</gene>
<comment type="caution">
    <text evidence="1">The sequence shown here is derived from an EMBL/GenBank/DDBJ whole genome shotgun (WGS) entry which is preliminary data.</text>
</comment>
<dbReference type="Proteomes" id="UP001595891">
    <property type="component" value="Unassembled WGS sequence"/>
</dbReference>
<proteinExistence type="predicted"/>
<accession>A0ABV9EPS1</accession>